<keyword evidence="11 16" id="KW-0694">RNA-binding</keyword>
<dbReference type="InterPro" id="IPR045864">
    <property type="entry name" value="aa-tRNA-synth_II/BPL/LPL"/>
</dbReference>
<sequence>MIITRSWLQEWIDISKISSDKLKETLNRIGLEVDSYKEIRIPKKVVVGYVKSKKKHENSDKLSICEVDVKDEVLQIVCGAKNVEAGQYVAVSLVGAVLPSGLKIKTTKLRGVESNGMICSSTELGLIKINEGIMILDDSIGKLELGKELSQYPILNDDIIEIDLTPNRGDCLSVYGIARDLSAALDLSLKNVVYNEEDGLGIGRLLGIHSNEKIQSSFQYRAFNVKNSIKLNMLVLIRIHLAEINKENNIESMLAYTTYSTGVLLRAYDAIKLCPACDKITLSIKEEKNENCGVYYDDKCLSIAGISQNDFGKISDDSKVIILEANYTDPKIISVAVNEDKKHKGDNHVYRSARGSEPNLSLGGDYLFNIFSKMDNVDLYNGSQQILPHRDRKIINLDTKEINSIIGQKVDRNEIVKILKKLKFDVAIEQESINIKVPYFRHDIENIHDVTEEIVRIIGIDNIPSKPLSYSETNRLNQSFIEYKNKKEVRYKAIGEGFFETLHYIFDNDKELEELGFKNCKVKIINPINNDLNAFRPTLINNLIKSCERNIKNSRKSVNLFEIGTVFDISSKEKTNIAFLSSGLIGESSLLNGAKPKAIDFLRFASKVQSTIGEFKCEIPKENIEFLNNFEQANIIQNGKNVGYIGRLNLAIEAKYDLPKTYVCEIDFSKLEFNPIIAKPYAKFPTISRDLSLIAPSSMRYEEIRKCLDSIKINNLKSYNIIDIYTDEKMHDQNSLTIKFVFQSMEKTLEDDDINTQIDKILSQLNEKLNIGIR</sequence>
<accession>A0A2P8R0A4</accession>
<dbReference type="SUPFAM" id="SSF56037">
    <property type="entry name" value="PheT/TilS domain"/>
    <property type="match status" value="1"/>
</dbReference>
<keyword evidence="4 15" id="KW-0963">Cytoplasm</keyword>
<dbReference type="SUPFAM" id="SSF54991">
    <property type="entry name" value="Anticodon-binding domain of PheRS"/>
    <property type="match status" value="1"/>
</dbReference>
<dbReference type="InterPro" id="IPR005121">
    <property type="entry name" value="Fdx_antiC-bd"/>
</dbReference>
<dbReference type="FunFam" id="2.40.50.140:FF:000045">
    <property type="entry name" value="Phenylalanine--tRNA ligase beta subunit"/>
    <property type="match status" value="1"/>
</dbReference>
<evidence type="ECO:0000256" key="12">
    <source>
        <dbReference type="ARBA" id="ARBA00022917"/>
    </source>
</evidence>
<evidence type="ECO:0000256" key="16">
    <source>
        <dbReference type="PROSITE-ProRule" id="PRU00209"/>
    </source>
</evidence>
<dbReference type="EMBL" id="PDHH01000004">
    <property type="protein sequence ID" value="PSM51935.1"/>
    <property type="molecule type" value="Genomic_DNA"/>
</dbReference>
<feature type="binding site" evidence="15">
    <location>
        <position position="443"/>
    </location>
    <ligand>
        <name>Mg(2+)</name>
        <dbReference type="ChEBI" id="CHEBI:18420"/>
        <note>shared with alpha subunit</note>
    </ligand>
</feature>
<evidence type="ECO:0000256" key="15">
    <source>
        <dbReference type="HAMAP-Rule" id="MF_00283"/>
    </source>
</evidence>
<dbReference type="GO" id="GO:0009328">
    <property type="term" value="C:phenylalanine-tRNA ligase complex"/>
    <property type="evidence" value="ECO:0007669"/>
    <property type="project" value="TreeGrafter"/>
</dbReference>
<dbReference type="SUPFAM" id="SSF55681">
    <property type="entry name" value="Class II aaRS and biotin synthetases"/>
    <property type="match status" value="1"/>
</dbReference>
<dbReference type="Gene3D" id="2.40.50.140">
    <property type="entry name" value="Nucleic acid-binding proteins"/>
    <property type="match status" value="1"/>
</dbReference>
<evidence type="ECO:0000256" key="11">
    <source>
        <dbReference type="ARBA" id="ARBA00022884"/>
    </source>
</evidence>
<feature type="domain" description="FDX-ACB" evidence="18">
    <location>
        <begin position="682"/>
        <end position="774"/>
    </location>
</feature>
<evidence type="ECO:0000256" key="8">
    <source>
        <dbReference type="ARBA" id="ARBA00022741"/>
    </source>
</evidence>
<dbReference type="RefSeq" id="WP_106871343.1">
    <property type="nucleotide sequence ID" value="NZ_CP053841.1"/>
</dbReference>
<keyword evidence="13 15" id="KW-0030">Aminoacyl-tRNA synthetase</keyword>
<keyword evidence="10 15" id="KW-0460">Magnesium</keyword>
<dbReference type="Pfam" id="PF01588">
    <property type="entry name" value="tRNA_bind"/>
    <property type="match status" value="1"/>
</dbReference>
<dbReference type="InterPro" id="IPR004532">
    <property type="entry name" value="Phe-tRNA-ligase_IIc_bsu_bact"/>
</dbReference>
<keyword evidence="9 15" id="KW-0067">ATP-binding</keyword>
<evidence type="ECO:0000256" key="9">
    <source>
        <dbReference type="ARBA" id="ARBA00022840"/>
    </source>
</evidence>
<dbReference type="Gene3D" id="3.30.930.10">
    <property type="entry name" value="Bira Bifunctional Protein, Domain 2"/>
    <property type="match status" value="1"/>
</dbReference>
<dbReference type="PROSITE" id="PS51447">
    <property type="entry name" value="FDX_ACB"/>
    <property type="match status" value="1"/>
</dbReference>
<dbReference type="AlphaFoldDB" id="A0A2P8R0A4"/>
<organism evidence="20 21">
    <name type="scientific">Campylobacter blaseri</name>
    <dbReference type="NCBI Taxonomy" id="2042961"/>
    <lineage>
        <taxon>Bacteria</taxon>
        <taxon>Pseudomonadati</taxon>
        <taxon>Campylobacterota</taxon>
        <taxon>Epsilonproteobacteria</taxon>
        <taxon>Campylobacterales</taxon>
        <taxon>Campylobacteraceae</taxon>
        <taxon>Campylobacter</taxon>
    </lineage>
</organism>
<gene>
    <name evidence="15" type="primary">pheT</name>
    <name evidence="20" type="ORF">CQ405_05045</name>
</gene>
<keyword evidence="6 15" id="KW-0436">Ligase</keyword>
<evidence type="ECO:0000256" key="4">
    <source>
        <dbReference type="ARBA" id="ARBA00022490"/>
    </source>
</evidence>
<keyword evidence="8 15" id="KW-0547">Nucleotide-binding</keyword>
<dbReference type="Pfam" id="PF17759">
    <property type="entry name" value="tRNA_synthFbeta"/>
    <property type="match status" value="1"/>
</dbReference>
<evidence type="ECO:0000313" key="20">
    <source>
        <dbReference type="EMBL" id="PSM51935.1"/>
    </source>
</evidence>
<dbReference type="InterPro" id="IPR036690">
    <property type="entry name" value="Fdx_antiC-bd_sf"/>
</dbReference>
<dbReference type="InterPro" id="IPR041616">
    <property type="entry name" value="PheRS_beta_core"/>
</dbReference>
<dbReference type="EC" id="6.1.1.20" evidence="15"/>
<evidence type="ECO:0000259" key="17">
    <source>
        <dbReference type="PROSITE" id="PS50886"/>
    </source>
</evidence>
<feature type="domain" description="TRNA-binding" evidence="17">
    <location>
        <begin position="39"/>
        <end position="150"/>
    </location>
</feature>
<comment type="caution">
    <text evidence="20">The sequence shown here is derived from an EMBL/GenBank/DDBJ whole genome shotgun (WGS) entry which is preliminary data.</text>
</comment>
<evidence type="ECO:0000313" key="21">
    <source>
        <dbReference type="Proteomes" id="UP000240535"/>
    </source>
</evidence>
<comment type="subunit">
    <text evidence="3 15">Tetramer of two alpha and two beta subunits.</text>
</comment>
<dbReference type="SUPFAM" id="SSF46955">
    <property type="entry name" value="Putative DNA-binding domain"/>
    <property type="match status" value="1"/>
</dbReference>
<dbReference type="InterPro" id="IPR005147">
    <property type="entry name" value="tRNA_synthase_B5-dom"/>
</dbReference>
<dbReference type="PANTHER" id="PTHR10947:SF0">
    <property type="entry name" value="PHENYLALANINE--TRNA LIGASE BETA SUBUNIT"/>
    <property type="match status" value="1"/>
</dbReference>
<comment type="similarity">
    <text evidence="2 15">Belongs to the phenylalanyl-tRNA synthetase beta subunit family. Type 1 subfamily.</text>
</comment>
<evidence type="ECO:0000256" key="6">
    <source>
        <dbReference type="ARBA" id="ARBA00022598"/>
    </source>
</evidence>
<evidence type="ECO:0000259" key="19">
    <source>
        <dbReference type="PROSITE" id="PS51483"/>
    </source>
</evidence>
<dbReference type="NCBIfam" id="NF045760">
    <property type="entry name" value="YtpR"/>
    <property type="match status" value="1"/>
</dbReference>
<feature type="binding site" evidence="15">
    <location>
        <position position="449"/>
    </location>
    <ligand>
        <name>Mg(2+)</name>
        <dbReference type="ChEBI" id="CHEBI:18420"/>
        <note>shared with alpha subunit</note>
    </ligand>
</feature>
<feature type="binding site" evidence="15">
    <location>
        <position position="452"/>
    </location>
    <ligand>
        <name>Mg(2+)</name>
        <dbReference type="ChEBI" id="CHEBI:18420"/>
        <note>shared with alpha subunit</note>
    </ligand>
</feature>
<dbReference type="InterPro" id="IPR002547">
    <property type="entry name" value="tRNA-bd_dom"/>
</dbReference>
<keyword evidence="5 16" id="KW-0820">tRNA-binding</keyword>
<dbReference type="InterPro" id="IPR005146">
    <property type="entry name" value="B3/B4_tRNA-bd"/>
</dbReference>
<name>A0A2P8R0A4_9BACT</name>
<dbReference type="Pfam" id="PF03484">
    <property type="entry name" value="B5"/>
    <property type="match status" value="1"/>
</dbReference>
<dbReference type="InterPro" id="IPR033714">
    <property type="entry name" value="tRNA_bind_bactPheRS"/>
</dbReference>
<dbReference type="PROSITE" id="PS51483">
    <property type="entry name" value="B5"/>
    <property type="match status" value="1"/>
</dbReference>
<dbReference type="Gene3D" id="3.30.56.10">
    <property type="match status" value="2"/>
</dbReference>
<comment type="catalytic activity">
    <reaction evidence="14 15">
        <text>tRNA(Phe) + L-phenylalanine + ATP = L-phenylalanyl-tRNA(Phe) + AMP + diphosphate + H(+)</text>
        <dbReference type="Rhea" id="RHEA:19413"/>
        <dbReference type="Rhea" id="RHEA-COMP:9668"/>
        <dbReference type="Rhea" id="RHEA-COMP:9699"/>
        <dbReference type="ChEBI" id="CHEBI:15378"/>
        <dbReference type="ChEBI" id="CHEBI:30616"/>
        <dbReference type="ChEBI" id="CHEBI:33019"/>
        <dbReference type="ChEBI" id="CHEBI:58095"/>
        <dbReference type="ChEBI" id="CHEBI:78442"/>
        <dbReference type="ChEBI" id="CHEBI:78531"/>
        <dbReference type="ChEBI" id="CHEBI:456215"/>
        <dbReference type="EC" id="6.1.1.20"/>
    </reaction>
</comment>
<evidence type="ECO:0000256" key="10">
    <source>
        <dbReference type="ARBA" id="ARBA00022842"/>
    </source>
</evidence>
<dbReference type="SMART" id="SM00874">
    <property type="entry name" value="B5"/>
    <property type="match status" value="1"/>
</dbReference>
<dbReference type="HAMAP" id="MF_00283">
    <property type="entry name" value="Phe_tRNA_synth_beta1"/>
    <property type="match status" value="1"/>
</dbReference>
<evidence type="ECO:0000256" key="7">
    <source>
        <dbReference type="ARBA" id="ARBA00022723"/>
    </source>
</evidence>
<dbReference type="SMART" id="SM00873">
    <property type="entry name" value="B3_4"/>
    <property type="match status" value="1"/>
</dbReference>
<keyword evidence="21" id="KW-1185">Reference proteome</keyword>
<evidence type="ECO:0000256" key="3">
    <source>
        <dbReference type="ARBA" id="ARBA00011209"/>
    </source>
</evidence>
<feature type="domain" description="B5" evidence="19">
    <location>
        <begin position="390"/>
        <end position="465"/>
    </location>
</feature>
<reference evidence="21" key="1">
    <citation type="submission" date="2017-10" db="EMBL/GenBank/DDBJ databases">
        <title>Campylobacter species from seals.</title>
        <authorList>
            <person name="Gilbert M.J."/>
            <person name="Zomer A.L."/>
            <person name="Timmerman A.J."/>
            <person name="Duim B."/>
            <person name="Wagenaar J.A."/>
        </authorList>
    </citation>
    <scope>NUCLEOTIDE SEQUENCE [LARGE SCALE GENOMIC DNA]</scope>
    <source>
        <strain evidence="21">17S00004-5</strain>
    </source>
</reference>
<dbReference type="Proteomes" id="UP000240535">
    <property type="component" value="Unassembled WGS sequence"/>
</dbReference>
<proteinExistence type="inferred from homology"/>
<comment type="subcellular location">
    <subcellularLocation>
        <location evidence="1 15">Cytoplasm</location>
    </subcellularLocation>
</comment>
<dbReference type="Gene3D" id="3.30.70.380">
    <property type="entry name" value="Ferrodoxin-fold anticodon-binding domain"/>
    <property type="match status" value="1"/>
</dbReference>
<dbReference type="InterPro" id="IPR009061">
    <property type="entry name" value="DNA-bd_dom_put_sf"/>
</dbReference>
<dbReference type="NCBIfam" id="TIGR00472">
    <property type="entry name" value="pheT_bact"/>
    <property type="match status" value="1"/>
</dbReference>
<dbReference type="GO" id="GO:0000287">
    <property type="term" value="F:magnesium ion binding"/>
    <property type="evidence" value="ECO:0007669"/>
    <property type="project" value="UniProtKB-UniRule"/>
</dbReference>
<dbReference type="GO" id="GO:0006432">
    <property type="term" value="P:phenylalanyl-tRNA aminoacylation"/>
    <property type="evidence" value="ECO:0007669"/>
    <property type="project" value="UniProtKB-UniRule"/>
</dbReference>
<dbReference type="InterPro" id="IPR045060">
    <property type="entry name" value="Phe-tRNA-ligase_IIc_bsu"/>
</dbReference>
<evidence type="ECO:0000256" key="5">
    <source>
        <dbReference type="ARBA" id="ARBA00022555"/>
    </source>
</evidence>
<comment type="cofactor">
    <cofactor evidence="15">
        <name>Mg(2+)</name>
        <dbReference type="ChEBI" id="CHEBI:18420"/>
    </cofactor>
    <text evidence="15">Binds 2 magnesium ions per tetramer.</text>
</comment>
<dbReference type="GO" id="GO:0005524">
    <property type="term" value="F:ATP binding"/>
    <property type="evidence" value="ECO:0007669"/>
    <property type="project" value="UniProtKB-UniRule"/>
</dbReference>
<evidence type="ECO:0000256" key="14">
    <source>
        <dbReference type="ARBA" id="ARBA00049255"/>
    </source>
</evidence>
<dbReference type="PROSITE" id="PS50886">
    <property type="entry name" value="TRBD"/>
    <property type="match status" value="1"/>
</dbReference>
<dbReference type="SUPFAM" id="SSF50249">
    <property type="entry name" value="Nucleic acid-binding proteins"/>
    <property type="match status" value="1"/>
</dbReference>
<dbReference type="Pfam" id="PF03147">
    <property type="entry name" value="FDX-ACB"/>
    <property type="match status" value="1"/>
</dbReference>
<dbReference type="CDD" id="cd02796">
    <property type="entry name" value="tRNA_bind_bactPheRS"/>
    <property type="match status" value="1"/>
</dbReference>
<evidence type="ECO:0000256" key="1">
    <source>
        <dbReference type="ARBA" id="ARBA00004496"/>
    </source>
</evidence>
<protein>
    <recommendedName>
        <fullName evidence="15">Phenylalanine--tRNA ligase beta subunit</fullName>
        <ecNumber evidence="15">6.1.1.20</ecNumber>
    </recommendedName>
    <alternativeName>
        <fullName evidence="15">Phenylalanyl-tRNA synthetase beta subunit</fullName>
        <shortName evidence="15">PheRS</shortName>
    </alternativeName>
</protein>
<evidence type="ECO:0000256" key="2">
    <source>
        <dbReference type="ARBA" id="ARBA00008653"/>
    </source>
</evidence>
<dbReference type="OrthoDB" id="9805455at2"/>
<dbReference type="GO" id="GO:0000049">
    <property type="term" value="F:tRNA binding"/>
    <property type="evidence" value="ECO:0007669"/>
    <property type="project" value="UniProtKB-UniRule"/>
</dbReference>
<feature type="binding site" evidence="15">
    <location>
        <position position="453"/>
    </location>
    <ligand>
        <name>Mg(2+)</name>
        <dbReference type="ChEBI" id="CHEBI:18420"/>
        <note>shared with alpha subunit</note>
    </ligand>
</feature>
<evidence type="ECO:0000256" key="13">
    <source>
        <dbReference type="ARBA" id="ARBA00023146"/>
    </source>
</evidence>
<evidence type="ECO:0000259" key="18">
    <source>
        <dbReference type="PROSITE" id="PS51447"/>
    </source>
</evidence>
<dbReference type="SMART" id="SM00896">
    <property type="entry name" value="FDX-ACB"/>
    <property type="match status" value="1"/>
</dbReference>
<dbReference type="PANTHER" id="PTHR10947">
    <property type="entry name" value="PHENYLALANYL-TRNA SYNTHETASE BETA CHAIN AND LEUCINE-RICH REPEAT-CONTAINING PROTEIN 47"/>
    <property type="match status" value="1"/>
</dbReference>
<dbReference type="InterPro" id="IPR012340">
    <property type="entry name" value="NA-bd_OB-fold"/>
</dbReference>
<dbReference type="GO" id="GO:0004826">
    <property type="term" value="F:phenylalanine-tRNA ligase activity"/>
    <property type="evidence" value="ECO:0007669"/>
    <property type="project" value="UniProtKB-UniRule"/>
</dbReference>
<keyword evidence="7 15" id="KW-0479">Metal-binding</keyword>
<keyword evidence="12 15" id="KW-0648">Protein biosynthesis</keyword>